<dbReference type="InterPro" id="IPR011993">
    <property type="entry name" value="PH-like_dom_sf"/>
</dbReference>
<dbReference type="PROSITE" id="PS50004">
    <property type="entry name" value="C2"/>
    <property type="match status" value="1"/>
</dbReference>
<feature type="domain" description="PI-PLC Y-box" evidence="8">
    <location>
        <begin position="476"/>
        <end position="589"/>
    </location>
</feature>
<dbReference type="SUPFAM" id="SSF47473">
    <property type="entry name" value="EF-hand"/>
    <property type="match status" value="1"/>
</dbReference>
<dbReference type="SMART" id="SM00239">
    <property type="entry name" value="C2"/>
    <property type="match status" value="1"/>
</dbReference>
<keyword evidence="3 6" id="KW-0442">Lipid degradation</keyword>
<dbReference type="InterPro" id="IPR011992">
    <property type="entry name" value="EF-hand-dom_pair"/>
</dbReference>
<keyword evidence="2 6" id="KW-0378">Hydrolase</keyword>
<dbReference type="Proteomes" id="UP000094819">
    <property type="component" value="Unassembled WGS sequence"/>
</dbReference>
<dbReference type="OrthoDB" id="269822at2759"/>
<dbReference type="EMBL" id="AWGH01000002">
    <property type="protein sequence ID" value="ODO07537.1"/>
    <property type="molecule type" value="Genomic_DNA"/>
</dbReference>
<dbReference type="InterPro" id="IPR000909">
    <property type="entry name" value="PLipase_C_PInositol-sp_X_dom"/>
</dbReference>
<dbReference type="Gene3D" id="2.30.29.30">
    <property type="entry name" value="Pleckstrin-homology domain (PH domain)/Phosphotyrosine-binding domain (PTB)"/>
    <property type="match status" value="1"/>
</dbReference>
<dbReference type="GO" id="GO:0004435">
    <property type="term" value="F:phosphatidylinositol-4,5-bisphosphate phospholipase C activity"/>
    <property type="evidence" value="ECO:0007669"/>
    <property type="project" value="UniProtKB-EC"/>
</dbReference>
<dbReference type="GO" id="GO:0051209">
    <property type="term" value="P:release of sequestered calcium ion into cytosol"/>
    <property type="evidence" value="ECO:0007669"/>
    <property type="project" value="TreeGrafter"/>
</dbReference>
<dbReference type="PRINTS" id="PR00390">
    <property type="entry name" value="PHPHLIPASEC"/>
</dbReference>
<dbReference type="GO" id="GO:0016042">
    <property type="term" value="P:lipid catabolic process"/>
    <property type="evidence" value="ECO:0007669"/>
    <property type="project" value="UniProtKB-KW"/>
</dbReference>
<dbReference type="CDD" id="cd08598">
    <property type="entry name" value="PI-PLC1c_yeast"/>
    <property type="match status" value="1"/>
</dbReference>
<dbReference type="InterPro" id="IPR017946">
    <property type="entry name" value="PLC-like_Pdiesterase_TIM-brl"/>
</dbReference>
<evidence type="ECO:0000256" key="3">
    <source>
        <dbReference type="ARBA" id="ARBA00022963"/>
    </source>
</evidence>
<dbReference type="CDD" id="cd00275">
    <property type="entry name" value="C2_PLC_like"/>
    <property type="match status" value="1"/>
</dbReference>
<dbReference type="InterPro" id="IPR001192">
    <property type="entry name" value="PI-PLC_fam"/>
</dbReference>
<dbReference type="Pfam" id="PF00168">
    <property type="entry name" value="C2"/>
    <property type="match status" value="1"/>
</dbReference>
<dbReference type="PROSITE" id="PS50007">
    <property type="entry name" value="PIPLC_X_DOMAIN"/>
    <property type="match status" value="1"/>
</dbReference>
<comment type="catalytic activity">
    <reaction evidence="6">
        <text>a 1,2-diacyl-sn-glycero-3-phospho-(1D-myo-inositol-4,5-bisphosphate) + H2O = 1D-myo-inositol 1,4,5-trisphosphate + a 1,2-diacyl-sn-glycerol + H(+)</text>
        <dbReference type="Rhea" id="RHEA:33179"/>
        <dbReference type="ChEBI" id="CHEBI:15377"/>
        <dbReference type="ChEBI" id="CHEBI:15378"/>
        <dbReference type="ChEBI" id="CHEBI:17815"/>
        <dbReference type="ChEBI" id="CHEBI:58456"/>
        <dbReference type="ChEBI" id="CHEBI:203600"/>
        <dbReference type="EC" id="3.1.4.11"/>
    </reaction>
</comment>
<dbReference type="SUPFAM" id="SSF49562">
    <property type="entry name" value="C2 domain (Calcium/lipid-binding domain, CaLB)"/>
    <property type="match status" value="1"/>
</dbReference>
<evidence type="ECO:0000256" key="4">
    <source>
        <dbReference type="ARBA" id="ARBA00023098"/>
    </source>
</evidence>
<dbReference type="RefSeq" id="XP_019035014.1">
    <property type="nucleotide sequence ID" value="XM_019173288.1"/>
</dbReference>
<protein>
    <recommendedName>
        <fullName evidence="1 6">Phosphoinositide phospholipase C</fullName>
        <ecNumber evidence="1 6">3.1.4.11</ecNumber>
    </recommendedName>
</protein>
<evidence type="ECO:0000313" key="9">
    <source>
        <dbReference type="EMBL" id="ODO07537.1"/>
    </source>
</evidence>
<dbReference type="SMART" id="SM00149">
    <property type="entry name" value="PLCYc"/>
    <property type="match status" value="1"/>
</dbReference>
<dbReference type="InterPro" id="IPR035892">
    <property type="entry name" value="C2_domain_sf"/>
</dbReference>
<gene>
    <name evidence="9" type="ORF">L198_01116</name>
</gene>
<dbReference type="PANTHER" id="PTHR10336:SF36">
    <property type="entry name" value="1-PHOSPHATIDYLINOSITOL 4,5-BISPHOSPHATE PHOSPHODIESTERASE BETA-4"/>
    <property type="match status" value="1"/>
</dbReference>
<organism evidence="9 10">
    <name type="scientific">Cryptococcus wingfieldii CBS 7118</name>
    <dbReference type="NCBI Taxonomy" id="1295528"/>
    <lineage>
        <taxon>Eukaryota</taxon>
        <taxon>Fungi</taxon>
        <taxon>Dikarya</taxon>
        <taxon>Basidiomycota</taxon>
        <taxon>Agaricomycotina</taxon>
        <taxon>Tremellomycetes</taxon>
        <taxon>Tremellales</taxon>
        <taxon>Cryptococcaceae</taxon>
        <taxon>Cryptococcus</taxon>
    </lineage>
</organism>
<accession>A0A1E3K4V2</accession>
<dbReference type="InterPro" id="IPR000008">
    <property type="entry name" value="C2_dom"/>
</dbReference>
<dbReference type="PROSITE" id="PS50008">
    <property type="entry name" value="PIPLC_Y_DOMAIN"/>
    <property type="match status" value="1"/>
</dbReference>
<dbReference type="Gene3D" id="2.60.40.150">
    <property type="entry name" value="C2 domain"/>
    <property type="match status" value="1"/>
</dbReference>
<dbReference type="PANTHER" id="PTHR10336">
    <property type="entry name" value="PHOSPHOINOSITIDE-SPECIFIC PHOSPHOLIPASE C FAMILY PROTEIN"/>
    <property type="match status" value="1"/>
</dbReference>
<evidence type="ECO:0000313" key="10">
    <source>
        <dbReference type="Proteomes" id="UP000094819"/>
    </source>
</evidence>
<dbReference type="AlphaFoldDB" id="A0A1E3K4V2"/>
<dbReference type="Pfam" id="PF00388">
    <property type="entry name" value="PI-PLC-X"/>
    <property type="match status" value="1"/>
</dbReference>
<evidence type="ECO:0000259" key="7">
    <source>
        <dbReference type="PROSITE" id="PS50004"/>
    </source>
</evidence>
<name>A0A1E3K4V2_9TREE</name>
<keyword evidence="5" id="KW-0807">Transducer</keyword>
<evidence type="ECO:0000256" key="1">
    <source>
        <dbReference type="ARBA" id="ARBA00012368"/>
    </source>
</evidence>
<dbReference type="GeneID" id="30190329"/>
<dbReference type="EC" id="3.1.4.11" evidence="1 6"/>
<evidence type="ECO:0000259" key="8">
    <source>
        <dbReference type="PROSITE" id="PS50008"/>
    </source>
</evidence>
<keyword evidence="10" id="KW-1185">Reference proteome</keyword>
<dbReference type="SUPFAM" id="SSF50729">
    <property type="entry name" value="PH domain-like"/>
    <property type="match status" value="1"/>
</dbReference>
<evidence type="ECO:0000256" key="2">
    <source>
        <dbReference type="ARBA" id="ARBA00022801"/>
    </source>
</evidence>
<dbReference type="SUPFAM" id="SSF51695">
    <property type="entry name" value="PLC-like phosphodiesterases"/>
    <property type="match status" value="1"/>
</dbReference>
<keyword evidence="4 6" id="KW-0443">Lipid metabolism</keyword>
<feature type="domain" description="C2" evidence="7">
    <location>
        <begin position="582"/>
        <end position="705"/>
    </location>
</feature>
<evidence type="ECO:0000256" key="5">
    <source>
        <dbReference type="ARBA" id="ARBA00023224"/>
    </source>
</evidence>
<dbReference type="GO" id="GO:0048015">
    <property type="term" value="P:phosphatidylinositol-mediated signaling"/>
    <property type="evidence" value="ECO:0007669"/>
    <property type="project" value="TreeGrafter"/>
</dbReference>
<proteinExistence type="predicted"/>
<comment type="caution">
    <text evidence="9">The sequence shown here is derived from an EMBL/GenBank/DDBJ whole genome shotgun (WGS) entry which is preliminary data.</text>
</comment>
<dbReference type="Gene3D" id="3.20.20.190">
    <property type="entry name" value="Phosphatidylinositol (PI) phosphodiesterase"/>
    <property type="match status" value="1"/>
</dbReference>
<dbReference type="Pfam" id="PF00387">
    <property type="entry name" value="PI-PLC-Y"/>
    <property type="match status" value="1"/>
</dbReference>
<sequence>MSPATPSGALEMESDPSVIPPQLAQGIPMLKISSRKIKQVIFKIRNGCILWSSKKDSRVPINDIRDLRLGQPPTDTYNSTRWITVVYVREQQWKVLHMIALTDETYSMWVKALKELVSITLDRQVSDVTPTDPDMIWIRQLWPLGTRAINKAKAEALCAQIGLHINQKLGESSEVCSLALITRILLMIPQETFDMAAFHQLIKASQTRPDIQRLFTSLSSEGPLDLDRVQTFLRDVQRLPVDTIPAIFEKYKTDEGVWNLEALTSFLSSADNTPNIPQDMTHPLQHYFISSSHNTYLVGDQWKGESTVEGYIRVLLAGCRCVEMDVQTGDFEPVVYHRKTLTSSVSVRDICRAIMAYGFVASPYPVIISAEIHCTSEQQTRLAQILKEVFGERLVTTPLAQGFTELPSPEQLKGRILFKAKPPKELKSPRIETFQLAAPPAESPSSTDSDSGFVRLARRLSIQGKAERPNAFSPQLADLLVYTQGVKYQGFSKLNEYLPSHQFSVSEKTAAKIIKEDKGTWVKHNMRHISRVYPKATRLGSGNYDPVDAWSAGCQLVALNWQTLDESTLLNHAMFHGSNGYILKPLALREKIDEQPERYHLTIEVISGQRIPLAPDLYVEATLNGTVARRTKSLSSVTLNPTWDDTLRFELTTKPSLLMLNFLHLEVKNKSLQAQWIRPVGLAPRGYHHLPLYDSLLSRFVFANLFVNIRVEKVQRVESLVQV</sequence>
<dbReference type="InterPro" id="IPR001711">
    <property type="entry name" value="PLipase_C_Pinositol-sp_Y"/>
</dbReference>
<evidence type="ECO:0000256" key="6">
    <source>
        <dbReference type="RuleBase" id="RU361133"/>
    </source>
</evidence>
<dbReference type="SMART" id="SM00148">
    <property type="entry name" value="PLCXc"/>
    <property type="match status" value="1"/>
</dbReference>
<reference evidence="9 10" key="1">
    <citation type="submission" date="2016-06" db="EMBL/GenBank/DDBJ databases">
        <title>Evolution of pathogenesis and genome organization in the Tremellales.</title>
        <authorList>
            <person name="Cuomo C."/>
            <person name="Litvintseva A."/>
            <person name="Heitman J."/>
            <person name="Chen Y."/>
            <person name="Sun S."/>
            <person name="Springer D."/>
            <person name="Dromer F."/>
            <person name="Young S."/>
            <person name="Zeng Q."/>
            <person name="Chapman S."/>
            <person name="Gujja S."/>
            <person name="Saif S."/>
            <person name="Birren B."/>
        </authorList>
    </citation>
    <scope>NUCLEOTIDE SEQUENCE [LARGE SCALE GENOMIC DNA]</scope>
    <source>
        <strain evidence="9 10">CBS 7118</strain>
    </source>
</reference>